<dbReference type="Proteomes" id="UP001596310">
    <property type="component" value="Unassembled WGS sequence"/>
</dbReference>
<dbReference type="EMBL" id="JBHSSM010000001">
    <property type="protein sequence ID" value="MFC6313977.1"/>
    <property type="molecule type" value="Genomic_DNA"/>
</dbReference>
<gene>
    <name evidence="3" type="ORF">ACFQHW_00065</name>
</gene>
<dbReference type="InterPro" id="IPR009061">
    <property type="entry name" value="DNA-bd_dom_put_sf"/>
</dbReference>
<evidence type="ECO:0000313" key="4">
    <source>
        <dbReference type="Proteomes" id="UP001596310"/>
    </source>
</evidence>
<dbReference type="RefSeq" id="WP_125602022.1">
    <property type="nucleotide sequence ID" value="NZ_JBHSSM010000001.1"/>
</dbReference>
<accession>A0ABW1UJ84</accession>
<feature type="region of interest" description="Disordered" evidence="1">
    <location>
        <begin position="26"/>
        <end position="45"/>
    </location>
</feature>
<dbReference type="GO" id="GO:0003677">
    <property type="term" value="F:DNA binding"/>
    <property type="evidence" value="ECO:0007669"/>
    <property type="project" value="UniProtKB-KW"/>
</dbReference>
<feature type="compositionally biased region" description="Basic and acidic residues" evidence="1">
    <location>
        <begin position="30"/>
        <end position="45"/>
    </location>
</feature>
<keyword evidence="3" id="KW-0238">DNA-binding</keyword>
<protein>
    <submittedName>
        <fullName evidence="3">MerR family DNA-binding transcriptional regulator</fullName>
    </submittedName>
</protein>
<proteinExistence type="predicted"/>
<dbReference type="InterPro" id="IPR000551">
    <property type="entry name" value="MerR-type_HTH_dom"/>
</dbReference>
<dbReference type="SUPFAM" id="SSF46955">
    <property type="entry name" value="Putative DNA-binding domain"/>
    <property type="match status" value="1"/>
</dbReference>
<comment type="caution">
    <text evidence="3">The sequence shown here is derived from an EMBL/GenBank/DDBJ whole genome shotgun (WGS) entry which is preliminary data.</text>
</comment>
<dbReference type="Gene3D" id="1.10.1660.10">
    <property type="match status" value="1"/>
</dbReference>
<reference evidence="4" key="1">
    <citation type="journal article" date="2019" name="Int. J. Syst. Evol. Microbiol.">
        <title>The Global Catalogue of Microorganisms (GCM) 10K type strain sequencing project: providing services to taxonomists for standard genome sequencing and annotation.</title>
        <authorList>
            <consortium name="The Broad Institute Genomics Platform"/>
            <consortium name="The Broad Institute Genome Sequencing Center for Infectious Disease"/>
            <person name="Wu L."/>
            <person name="Ma J."/>
        </authorList>
    </citation>
    <scope>NUCLEOTIDE SEQUENCE [LARGE SCALE GENOMIC DNA]</scope>
    <source>
        <strain evidence="4">CCM 8897</strain>
    </source>
</reference>
<evidence type="ECO:0000259" key="2">
    <source>
        <dbReference type="PROSITE" id="PS50937"/>
    </source>
</evidence>
<evidence type="ECO:0000256" key="1">
    <source>
        <dbReference type="SAM" id="MobiDB-lite"/>
    </source>
</evidence>
<dbReference type="Pfam" id="PF00376">
    <property type="entry name" value="MerR"/>
    <property type="match status" value="1"/>
</dbReference>
<dbReference type="PROSITE" id="PS50937">
    <property type="entry name" value="HTH_MERR_2"/>
    <property type="match status" value="1"/>
</dbReference>
<evidence type="ECO:0000313" key="3">
    <source>
        <dbReference type="EMBL" id="MFC6313977.1"/>
    </source>
</evidence>
<name>A0ABW1UJ84_9LACO</name>
<keyword evidence="4" id="KW-1185">Reference proteome</keyword>
<sequence>MKISEIAAKYALQPDQLRYWERVGLMPPVPRDDQGQRQYRSQDEL</sequence>
<organism evidence="3 4">
    <name type="scientific">Lapidilactobacillus achengensis</name>
    <dbReference type="NCBI Taxonomy" id="2486000"/>
    <lineage>
        <taxon>Bacteria</taxon>
        <taxon>Bacillati</taxon>
        <taxon>Bacillota</taxon>
        <taxon>Bacilli</taxon>
        <taxon>Lactobacillales</taxon>
        <taxon>Lactobacillaceae</taxon>
        <taxon>Lapidilactobacillus</taxon>
    </lineage>
</organism>
<feature type="domain" description="HTH merR-type" evidence="2">
    <location>
        <begin position="1"/>
        <end position="45"/>
    </location>
</feature>